<gene>
    <name evidence="1" type="ORF">L2E82_48703</name>
</gene>
<keyword evidence="2" id="KW-1185">Reference proteome</keyword>
<evidence type="ECO:0000313" key="1">
    <source>
        <dbReference type="EMBL" id="KAI3690584.1"/>
    </source>
</evidence>
<reference evidence="1 2" key="2">
    <citation type="journal article" date="2022" name="Mol. Ecol. Resour.">
        <title>The genomes of chicory, endive, great burdock and yacon provide insights into Asteraceae paleo-polyploidization history and plant inulin production.</title>
        <authorList>
            <person name="Fan W."/>
            <person name="Wang S."/>
            <person name="Wang H."/>
            <person name="Wang A."/>
            <person name="Jiang F."/>
            <person name="Liu H."/>
            <person name="Zhao H."/>
            <person name="Xu D."/>
            <person name="Zhang Y."/>
        </authorList>
    </citation>
    <scope>NUCLEOTIDE SEQUENCE [LARGE SCALE GENOMIC DNA]</scope>
    <source>
        <strain evidence="2">cv. Punajuju</strain>
        <tissue evidence="1">Leaves</tissue>
    </source>
</reference>
<protein>
    <submittedName>
        <fullName evidence="1">Uncharacterized protein</fullName>
    </submittedName>
</protein>
<reference evidence="2" key="1">
    <citation type="journal article" date="2022" name="Mol. Ecol. Resour.">
        <title>The genomes of chicory, endive, great burdock and yacon provide insights into Asteraceae palaeo-polyploidization history and plant inulin production.</title>
        <authorList>
            <person name="Fan W."/>
            <person name="Wang S."/>
            <person name="Wang H."/>
            <person name="Wang A."/>
            <person name="Jiang F."/>
            <person name="Liu H."/>
            <person name="Zhao H."/>
            <person name="Xu D."/>
            <person name="Zhang Y."/>
        </authorList>
    </citation>
    <scope>NUCLEOTIDE SEQUENCE [LARGE SCALE GENOMIC DNA]</scope>
    <source>
        <strain evidence="2">cv. Punajuju</strain>
    </source>
</reference>
<organism evidence="1 2">
    <name type="scientific">Cichorium intybus</name>
    <name type="common">Chicory</name>
    <dbReference type="NCBI Taxonomy" id="13427"/>
    <lineage>
        <taxon>Eukaryota</taxon>
        <taxon>Viridiplantae</taxon>
        <taxon>Streptophyta</taxon>
        <taxon>Embryophyta</taxon>
        <taxon>Tracheophyta</taxon>
        <taxon>Spermatophyta</taxon>
        <taxon>Magnoliopsida</taxon>
        <taxon>eudicotyledons</taxon>
        <taxon>Gunneridae</taxon>
        <taxon>Pentapetalae</taxon>
        <taxon>asterids</taxon>
        <taxon>campanulids</taxon>
        <taxon>Asterales</taxon>
        <taxon>Asteraceae</taxon>
        <taxon>Cichorioideae</taxon>
        <taxon>Cichorieae</taxon>
        <taxon>Cichoriinae</taxon>
        <taxon>Cichorium</taxon>
    </lineage>
</organism>
<dbReference type="EMBL" id="CM042017">
    <property type="protein sequence ID" value="KAI3690584.1"/>
    <property type="molecule type" value="Genomic_DNA"/>
</dbReference>
<evidence type="ECO:0000313" key="2">
    <source>
        <dbReference type="Proteomes" id="UP001055811"/>
    </source>
</evidence>
<proteinExistence type="predicted"/>
<dbReference type="Proteomes" id="UP001055811">
    <property type="component" value="Linkage Group LG09"/>
</dbReference>
<comment type="caution">
    <text evidence="1">The sequence shown here is derived from an EMBL/GenBank/DDBJ whole genome shotgun (WGS) entry which is preliminary data.</text>
</comment>
<accession>A0ACB8YXU8</accession>
<sequence>MQIPLLPKDEKKKEIEDVDQDRRFTIDASIVRIMKFRKVHGYQQLVVVCVEQMNPVFKVIKKRIEDLITRGYLERDKEDPNLLRYLA</sequence>
<name>A0ACB8YXU8_CICIN</name>